<keyword evidence="1 2" id="KW-0812">Transmembrane</keyword>
<feature type="transmembrane region" description="Helical" evidence="1">
    <location>
        <begin position="104"/>
        <end position="123"/>
    </location>
</feature>
<dbReference type="AlphaFoldDB" id="A0A072VF63"/>
<gene>
    <name evidence="2" type="ordered locus">MTR_1g028350</name>
</gene>
<feature type="transmembrane region" description="Helical" evidence="1">
    <location>
        <begin position="27"/>
        <end position="45"/>
    </location>
</feature>
<protein>
    <submittedName>
        <fullName evidence="2">Transmembrane protein, putative</fullName>
    </submittedName>
</protein>
<sequence>MTGKSWTDLGEIVLCKTKVRPFHHLSLIPLVSTFSLILGFLFEVLSPFSLASSFVEPEASLRCVELEASLINKAYQCFEYEPIPKTQGDLEGLEGIKLTKKKRILMLISTILGTTSSVGLAASKDHADDTNTMED</sequence>
<evidence type="ECO:0000313" key="3">
    <source>
        <dbReference type="EnsemblPlants" id="KEH40402"/>
    </source>
</evidence>
<dbReference type="Proteomes" id="UP000002051">
    <property type="component" value="Unassembled WGS sequence"/>
</dbReference>
<evidence type="ECO:0000256" key="1">
    <source>
        <dbReference type="SAM" id="Phobius"/>
    </source>
</evidence>
<evidence type="ECO:0000313" key="2">
    <source>
        <dbReference type="EMBL" id="KEH40402.1"/>
    </source>
</evidence>
<accession>A0A072VF63</accession>
<dbReference type="EMBL" id="CM001217">
    <property type="protein sequence ID" value="KEH40402.1"/>
    <property type="molecule type" value="Genomic_DNA"/>
</dbReference>
<keyword evidence="1" id="KW-1133">Transmembrane helix</keyword>
<evidence type="ECO:0000313" key="4">
    <source>
        <dbReference type="Proteomes" id="UP000002051"/>
    </source>
</evidence>
<reference evidence="3" key="3">
    <citation type="submission" date="2015-04" db="UniProtKB">
        <authorList>
            <consortium name="EnsemblPlants"/>
        </authorList>
    </citation>
    <scope>IDENTIFICATION</scope>
    <source>
        <strain evidence="3">cv. Jemalong A17</strain>
    </source>
</reference>
<dbReference type="HOGENOM" id="CLU_1888810_0_0_1"/>
<reference evidence="2 4" key="2">
    <citation type="journal article" date="2014" name="BMC Genomics">
        <title>An improved genome release (version Mt4.0) for the model legume Medicago truncatula.</title>
        <authorList>
            <person name="Tang H."/>
            <person name="Krishnakumar V."/>
            <person name="Bidwell S."/>
            <person name="Rosen B."/>
            <person name="Chan A."/>
            <person name="Zhou S."/>
            <person name="Gentzbittel L."/>
            <person name="Childs K.L."/>
            <person name="Yandell M."/>
            <person name="Gundlach H."/>
            <person name="Mayer K.F."/>
            <person name="Schwartz D.C."/>
            <person name="Town C.D."/>
        </authorList>
    </citation>
    <scope>GENOME REANNOTATION</scope>
    <source>
        <strain evidence="2">A17</strain>
        <strain evidence="3 4">cv. Jemalong A17</strain>
    </source>
</reference>
<reference evidence="2 4" key="1">
    <citation type="journal article" date="2011" name="Nature">
        <title>The Medicago genome provides insight into the evolution of rhizobial symbioses.</title>
        <authorList>
            <person name="Young N.D."/>
            <person name="Debelle F."/>
            <person name="Oldroyd G.E."/>
            <person name="Geurts R."/>
            <person name="Cannon S.B."/>
            <person name="Udvardi M.K."/>
            <person name="Benedito V.A."/>
            <person name="Mayer K.F."/>
            <person name="Gouzy J."/>
            <person name="Schoof H."/>
            <person name="Van de Peer Y."/>
            <person name="Proost S."/>
            <person name="Cook D.R."/>
            <person name="Meyers B.C."/>
            <person name="Spannagl M."/>
            <person name="Cheung F."/>
            <person name="De Mita S."/>
            <person name="Krishnakumar V."/>
            <person name="Gundlach H."/>
            <person name="Zhou S."/>
            <person name="Mudge J."/>
            <person name="Bharti A.K."/>
            <person name="Murray J.D."/>
            <person name="Naoumkina M.A."/>
            <person name="Rosen B."/>
            <person name="Silverstein K.A."/>
            <person name="Tang H."/>
            <person name="Rombauts S."/>
            <person name="Zhao P.X."/>
            <person name="Zhou P."/>
            <person name="Barbe V."/>
            <person name="Bardou P."/>
            <person name="Bechner M."/>
            <person name="Bellec A."/>
            <person name="Berger A."/>
            <person name="Berges H."/>
            <person name="Bidwell S."/>
            <person name="Bisseling T."/>
            <person name="Choisne N."/>
            <person name="Couloux A."/>
            <person name="Denny R."/>
            <person name="Deshpande S."/>
            <person name="Dai X."/>
            <person name="Doyle J.J."/>
            <person name="Dudez A.M."/>
            <person name="Farmer A.D."/>
            <person name="Fouteau S."/>
            <person name="Franken C."/>
            <person name="Gibelin C."/>
            <person name="Gish J."/>
            <person name="Goldstein S."/>
            <person name="Gonzalez A.J."/>
            <person name="Green P.J."/>
            <person name="Hallab A."/>
            <person name="Hartog M."/>
            <person name="Hua A."/>
            <person name="Humphray S.J."/>
            <person name="Jeong D.H."/>
            <person name="Jing Y."/>
            <person name="Jocker A."/>
            <person name="Kenton S.M."/>
            <person name="Kim D.J."/>
            <person name="Klee K."/>
            <person name="Lai H."/>
            <person name="Lang C."/>
            <person name="Lin S."/>
            <person name="Macmil S.L."/>
            <person name="Magdelenat G."/>
            <person name="Matthews L."/>
            <person name="McCorrison J."/>
            <person name="Monaghan E.L."/>
            <person name="Mun J.H."/>
            <person name="Najar F.Z."/>
            <person name="Nicholson C."/>
            <person name="Noirot C."/>
            <person name="O'Bleness M."/>
            <person name="Paule C.R."/>
            <person name="Poulain J."/>
            <person name="Prion F."/>
            <person name="Qin B."/>
            <person name="Qu C."/>
            <person name="Retzel E.F."/>
            <person name="Riddle C."/>
            <person name="Sallet E."/>
            <person name="Samain S."/>
            <person name="Samson N."/>
            <person name="Sanders I."/>
            <person name="Saurat O."/>
            <person name="Scarpelli C."/>
            <person name="Schiex T."/>
            <person name="Segurens B."/>
            <person name="Severin A.J."/>
            <person name="Sherrier D.J."/>
            <person name="Shi R."/>
            <person name="Sims S."/>
            <person name="Singer S.R."/>
            <person name="Sinharoy S."/>
            <person name="Sterck L."/>
            <person name="Viollet A."/>
            <person name="Wang B.B."/>
            <person name="Wang K."/>
            <person name="Wang M."/>
            <person name="Wang X."/>
            <person name="Warfsmann J."/>
            <person name="Weissenbach J."/>
            <person name="White D.D."/>
            <person name="White J.D."/>
            <person name="Wiley G.B."/>
            <person name="Wincker P."/>
            <person name="Xing Y."/>
            <person name="Yang L."/>
            <person name="Yao Z."/>
            <person name="Ying F."/>
            <person name="Zhai J."/>
            <person name="Zhou L."/>
            <person name="Zuber A."/>
            <person name="Denarie J."/>
            <person name="Dixon R.A."/>
            <person name="May G.D."/>
            <person name="Schwartz D.C."/>
            <person name="Rogers J."/>
            <person name="Quetier F."/>
            <person name="Town C.D."/>
            <person name="Roe B.A."/>
        </authorList>
    </citation>
    <scope>NUCLEOTIDE SEQUENCE [LARGE SCALE GENOMIC DNA]</scope>
    <source>
        <strain evidence="2">A17</strain>
        <strain evidence="3 4">cv. Jemalong A17</strain>
    </source>
</reference>
<dbReference type="EnsemblPlants" id="KEH40402">
    <property type="protein sequence ID" value="KEH40402"/>
    <property type="gene ID" value="MTR_1g028350"/>
</dbReference>
<name>A0A072VF63_MEDTR</name>
<organism evidence="2 4">
    <name type="scientific">Medicago truncatula</name>
    <name type="common">Barrel medic</name>
    <name type="synonym">Medicago tribuloides</name>
    <dbReference type="NCBI Taxonomy" id="3880"/>
    <lineage>
        <taxon>Eukaryota</taxon>
        <taxon>Viridiplantae</taxon>
        <taxon>Streptophyta</taxon>
        <taxon>Embryophyta</taxon>
        <taxon>Tracheophyta</taxon>
        <taxon>Spermatophyta</taxon>
        <taxon>Magnoliopsida</taxon>
        <taxon>eudicotyledons</taxon>
        <taxon>Gunneridae</taxon>
        <taxon>Pentapetalae</taxon>
        <taxon>rosids</taxon>
        <taxon>fabids</taxon>
        <taxon>Fabales</taxon>
        <taxon>Fabaceae</taxon>
        <taxon>Papilionoideae</taxon>
        <taxon>50 kb inversion clade</taxon>
        <taxon>NPAAA clade</taxon>
        <taxon>Hologalegina</taxon>
        <taxon>IRL clade</taxon>
        <taxon>Trifolieae</taxon>
        <taxon>Medicago</taxon>
    </lineage>
</organism>
<keyword evidence="4" id="KW-1185">Reference proteome</keyword>
<proteinExistence type="predicted"/>
<keyword evidence="1" id="KW-0472">Membrane</keyword>